<dbReference type="PROSITE" id="PS50948">
    <property type="entry name" value="PAN"/>
    <property type="match status" value="1"/>
</dbReference>
<evidence type="ECO:0000256" key="1">
    <source>
        <dbReference type="SAM" id="MobiDB-lite"/>
    </source>
</evidence>
<reference evidence="3" key="1">
    <citation type="submission" date="2020-06" db="EMBL/GenBank/DDBJ databases">
        <title>Draft genome of Bugula neritina, a colonial animal packing powerful symbionts and potential medicines.</title>
        <authorList>
            <person name="Rayko M."/>
        </authorList>
    </citation>
    <scope>NUCLEOTIDE SEQUENCE [LARGE SCALE GENOMIC DNA]</scope>
    <source>
        <strain evidence="3">Kwan_BN1</strain>
    </source>
</reference>
<organism evidence="3 4">
    <name type="scientific">Bugula neritina</name>
    <name type="common">Brown bryozoan</name>
    <name type="synonym">Sertularia neritina</name>
    <dbReference type="NCBI Taxonomy" id="10212"/>
    <lineage>
        <taxon>Eukaryota</taxon>
        <taxon>Metazoa</taxon>
        <taxon>Spiralia</taxon>
        <taxon>Lophotrochozoa</taxon>
        <taxon>Bryozoa</taxon>
        <taxon>Gymnolaemata</taxon>
        <taxon>Cheilostomatida</taxon>
        <taxon>Flustrina</taxon>
        <taxon>Buguloidea</taxon>
        <taxon>Bugulidae</taxon>
        <taxon>Bugula</taxon>
    </lineage>
</organism>
<dbReference type="AlphaFoldDB" id="A0A7J7J7T5"/>
<dbReference type="Proteomes" id="UP000593567">
    <property type="component" value="Unassembled WGS sequence"/>
</dbReference>
<keyword evidence="4" id="KW-1185">Reference proteome</keyword>
<comment type="caution">
    <text evidence="3">The sequence shown here is derived from an EMBL/GenBank/DDBJ whole genome shotgun (WGS) entry which is preliminary data.</text>
</comment>
<feature type="domain" description="Apple" evidence="2">
    <location>
        <begin position="64"/>
        <end position="147"/>
    </location>
</feature>
<proteinExistence type="predicted"/>
<evidence type="ECO:0000313" key="4">
    <source>
        <dbReference type="Proteomes" id="UP000593567"/>
    </source>
</evidence>
<dbReference type="EMBL" id="VXIV02002989">
    <property type="protein sequence ID" value="KAF6021631.1"/>
    <property type="molecule type" value="Genomic_DNA"/>
</dbReference>
<evidence type="ECO:0000259" key="2">
    <source>
        <dbReference type="PROSITE" id="PS50948"/>
    </source>
</evidence>
<sequence>MRYLAHFVCRGFLLQHPKLQCYAELLMELRTHIIRWLIIALPMLPEQVSIQTELKEKTYGVFQCQKGYAKGTRKSELCTSDRKIAVNGIRSPIECQIQCMNYADGGFTCSCFEFWQSSRRCALYADRINDRLEGSQCTNTSFTATTSYTVSSPMSALPTTTLPTTTLLTTTLPATTLPTTTLPATTLSTTTLPTTTLPATTLPTTTLPTTTLPTTALPTTTLPTTTLPTTTLPTTTLPTTTLPTTTLLTTTLPTTTLSTPPITITPTTTTPTTTPTTLTTTPTTPTTAANLLPAEGKRTIIS</sequence>
<feature type="region of interest" description="Disordered" evidence="1">
    <location>
        <begin position="178"/>
        <end position="284"/>
    </location>
</feature>
<protein>
    <recommendedName>
        <fullName evidence="2">Apple domain-containing protein</fullName>
    </recommendedName>
</protein>
<dbReference type="InterPro" id="IPR003609">
    <property type="entry name" value="Pan_app"/>
</dbReference>
<accession>A0A7J7J7T5</accession>
<name>A0A7J7J7T5_BUGNE</name>
<evidence type="ECO:0000313" key="3">
    <source>
        <dbReference type="EMBL" id="KAF6021631.1"/>
    </source>
</evidence>
<gene>
    <name evidence="3" type="ORF">EB796_020059</name>
</gene>